<evidence type="ECO:0000256" key="1">
    <source>
        <dbReference type="ARBA" id="ARBA00009986"/>
    </source>
</evidence>
<dbReference type="PANTHER" id="PTHR11699">
    <property type="entry name" value="ALDEHYDE DEHYDROGENASE-RELATED"/>
    <property type="match status" value="1"/>
</dbReference>
<dbReference type="InterPro" id="IPR029510">
    <property type="entry name" value="Ald_DH_CS_GLU"/>
</dbReference>
<dbReference type="Gene3D" id="3.40.605.10">
    <property type="entry name" value="Aldehyde Dehydrogenase, Chain A, domain 1"/>
    <property type="match status" value="1"/>
</dbReference>
<evidence type="ECO:0000256" key="4">
    <source>
        <dbReference type="RuleBase" id="RU003345"/>
    </source>
</evidence>
<feature type="domain" description="Aldehyde dehydrogenase" evidence="5">
    <location>
        <begin position="31"/>
        <end position="487"/>
    </location>
</feature>
<dbReference type="InterPro" id="IPR016161">
    <property type="entry name" value="Ald_DH/histidinol_DH"/>
</dbReference>
<accession>A0A9D1RM47</accession>
<gene>
    <name evidence="6" type="ORF">H9870_04170</name>
</gene>
<dbReference type="InterPro" id="IPR016163">
    <property type="entry name" value="Ald_DH_C"/>
</dbReference>
<dbReference type="SUPFAM" id="SSF53720">
    <property type="entry name" value="ALDH-like"/>
    <property type="match status" value="1"/>
</dbReference>
<evidence type="ECO:0000256" key="2">
    <source>
        <dbReference type="ARBA" id="ARBA00023002"/>
    </source>
</evidence>
<reference evidence="6" key="2">
    <citation type="submission" date="2021-04" db="EMBL/GenBank/DDBJ databases">
        <authorList>
            <person name="Gilroy R."/>
        </authorList>
    </citation>
    <scope>NUCLEOTIDE SEQUENCE</scope>
    <source>
        <strain evidence="6">CHK32-1732</strain>
    </source>
</reference>
<keyword evidence="2 4" id="KW-0560">Oxidoreductase</keyword>
<evidence type="ECO:0000313" key="7">
    <source>
        <dbReference type="Proteomes" id="UP000824190"/>
    </source>
</evidence>
<evidence type="ECO:0000259" key="5">
    <source>
        <dbReference type="Pfam" id="PF00171"/>
    </source>
</evidence>
<reference evidence="6" key="1">
    <citation type="journal article" date="2021" name="PeerJ">
        <title>Extensive microbial diversity within the chicken gut microbiome revealed by metagenomics and culture.</title>
        <authorList>
            <person name="Gilroy R."/>
            <person name="Ravi A."/>
            <person name="Getino M."/>
            <person name="Pursley I."/>
            <person name="Horton D.L."/>
            <person name="Alikhan N.F."/>
            <person name="Baker D."/>
            <person name="Gharbi K."/>
            <person name="Hall N."/>
            <person name="Watson M."/>
            <person name="Adriaenssens E.M."/>
            <person name="Foster-Nyarko E."/>
            <person name="Jarju S."/>
            <person name="Secka A."/>
            <person name="Antonio M."/>
            <person name="Oren A."/>
            <person name="Chaudhuri R.R."/>
            <person name="La Ragione R."/>
            <person name="Hildebrand F."/>
            <person name="Pallen M.J."/>
        </authorList>
    </citation>
    <scope>NUCLEOTIDE SEQUENCE</scope>
    <source>
        <strain evidence="6">CHK32-1732</strain>
    </source>
</reference>
<dbReference type="InterPro" id="IPR016160">
    <property type="entry name" value="Ald_DH_CS_CYS"/>
</dbReference>
<organism evidence="6 7">
    <name type="scientific">Candidatus Corynebacterium avicola</name>
    <dbReference type="NCBI Taxonomy" id="2838527"/>
    <lineage>
        <taxon>Bacteria</taxon>
        <taxon>Bacillati</taxon>
        <taxon>Actinomycetota</taxon>
        <taxon>Actinomycetes</taxon>
        <taxon>Mycobacteriales</taxon>
        <taxon>Corynebacteriaceae</taxon>
        <taxon>Corynebacterium</taxon>
    </lineage>
</organism>
<dbReference type="FunFam" id="3.40.309.10:FF:000012">
    <property type="entry name" value="Betaine aldehyde dehydrogenase"/>
    <property type="match status" value="1"/>
</dbReference>
<protein>
    <submittedName>
        <fullName evidence="6">Aldehyde dehydrogenase family protein</fullName>
    </submittedName>
</protein>
<dbReference type="Gene3D" id="3.40.309.10">
    <property type="entry name" value="Aldehyde Dehydrogenase, Chain A, domain 2"/>
    <property type="match status" value="1"/>
</dbReference>
<sequence length="494" mass="51825">MTDVLRSDRPLTTADDLPPLTHFIDGAFRDAASSGTATVVNPATGEVLANVARGTVEEVDTAVAAASDALVAWRETTPKDRADLLNKLADIVEENADLLSRLESANGGKPKEVADDDVAGTVDVLRFSAGAARAYTELGAGDYVADHTSYILREPLGVVGAVVPWNYPLLMGAWKFAPILAAGNTLVLKPSEQTPLSMLKFIELIADVLPAGVFNVVTGKGSVVGNRLANHPDVAMIALTGSVGSGQSVATAAGDSLKRVHLELGGKAPLVIFEDADLPAAAETIREAGYWNSGQECGAGTRVLIHESVAEEFTRLLVEQVSTFTVGDPAAGEDVEIGPLVSQGHFDRVVGFLDRAVAEGATAAIGGGALEGDGFFVAPTVLTGVEPGTEAASEEIFGPVVTVETFADEDEAIRRANETPYGLSASVWTTDAARSIDVPRKIDAGTVWVNCHLVLANDVPWGGFKGSGYGRDLSLYALQDYSRTKHVQINHARR</sequence>
<dbReference type="PROSITE" id="PS00687">
    <property type="entry name" value="ALDEHYDE_DEHYDR_GLU"/>
    <property type="match status" value="1"/>
</dbReference>
<evidence type="ECO:0000256" key="3">
    <source>
        <dbReference type="PROSITE-ProRule" id="PRU10007"/>
    </source>
</evidence>
<dbReference type="AlphaFoldDB" id="A0A9D1RM47"/>
<feature type="active site" evidence="3">
    <location>
        <position position="263"/>
    </location>
</feature>
<comment type="similarity">
    <text evidence="1 4">Belongs to the aldehyde dehydrogenase family.</text>
</comment>
<evidence type="ECO:0000313" key="6">
    <source>
        <dbReference type="EMBL" id="HIW90846.1"/>
    </source>
</evidence>
<dbReference type="InterPro" id="IPR016162">
    <property type="entry name" value="Ald_DH_N"/>
</dbReference>
<dbReference type="InterPro" id="IPR015590">
    <property type="entry name" value="Aldehyde_DH_dom"/>
</dbReference>
<dbReference type="FunFam" id="3.40.605.10:FF:000001">
    <property type="entry name" value="Aldehyde dehydrogenase 1"/>
    <property type="match status" value="1"/>
</dbReference>
<name>A0A9D1RM47_9CORY</name>
<proteinExistence type="inferred from homology"/>
<dbReference type="Proteomes" id="UP000824190">
    <property type="component" value="Unassembled WGS sequence"/>
</dbReference>
<dbReference type="Pfam" id="PF00171">
    <property type="entry name" value="Aldedh"/>
    <property type="match status" value="1"/>
</dbReference>
<dbReference type="PROSITE" id="PS00070">
    <property type="entry name" value="ALDEHYDE_DEHYDR_CYS"/>
    <property type="match status" value="1"/>
</dbReference>
<comment type="caution">
    <text evidence="6">The sequence shown here is derived from an EMBL/GenBank/DDBJ whole genome shotgun (WGS) entry which is preliminary data.</text>
</comment>
<dbReference type="GO" id="GO:0016620">
    <property type="term" value="F:oxidoreductase activity, acting on the aldehyde or oxo group of donors, NAD or NADP as acceptor"/>
    <property type="evidence" value="ECO:0007669"/>
    <property type="project" value="InterPro"/>
</dbReference>
<dbReference type="EMBL" id="DXGC01000041">
    <property type="protein sequence ID" value="HIW90846.1"/>
    <property type="molecule type" value="Genomic_DNA"/>
</dbReference>